<sequence>MGALCARSRIYPRVIDYFALALAHALLAIAVLRLAGNDRLDREEDDTPEAEPIRKRRGRRA</sequence>
<proteinExistence type="predicted"/>
<organism evidence="3 4">
    <name type="scientific">Altererythrobacter xiamenensis</name>
    <dbReference type="NCBI Taxonomy" id="1316679"/>
    <lineage>
        <taxon>Bacteria</taxon>
        <taxon>Pseudomonadati</taxon>
        <taxon>Pseudomonadota</taxon>
        <taxon>Alphaproteobacteria</taxon>
        <taxon>Sphingomonadales</taxon>
        <taxon>Erythrobacteraceae</taxon>
        <taxon>Altererythrobacter</taxon>
    </lineage>
</organism>
<keyword evidence="2" id="KW-0472">Membrane</keyword>
<reference evidence="4" key="1">
    <citation type="submission" date="2017-04" db="EMBL/GenBank/DDBJ databases">
        <authorList>
            <person name="Varghese N."/>
            <person name="Submissions S."/>
        </authorList>
    </citation>
    <scope>NUCLEOTIDE SEQUENCE [LARGE SCALE GENOMIC DNA]</scope>
</reference>
<dbReference type="Proteomes" id="UP000194420">
    <property type="component" value="Unassembled WGS sequence"/>
</dbReference>
<feature type="transmembrane region" description="Helical" evidence="2">
    <location>
        <begin position="17"/>
        <end position="35"/>
    </location>
</feature>
<keyword evidence="2" id="KW-1133">Transmembrane helix</keyword>
<gene>
    <name evidence="3" type="ORF">SAMN06297468_1087</name>
</gene>
<protein>
    <submittedName>
        <fullName evidence="3">Uncharacterized protein</fullName>
    </submittedName>
</protein>
<evidence type="ECO:0000256" key="2">
    <source>
        <dbReference type="SAM" id="Phobius"/>
    </source>
</evidence>
<evidence type="ECO:0000256" key="1">
    <source>
        <dbReference type="SAM" id="MobiDB-lite"/>
    </source>
</evidence>
<evidence type="ECO:0000313" key="3">
    <source>
        <dbReference type="EMBL" id="SMQ68806.1"/>
    </source>
</evidence>
<dbReference type="EMBL" id="FXWG01000002">
    <property type="protein sequence ID" value="SMQ68806.1"/>
    <property type="molecule type" value="Genomic_DNA"/>
</dbReference>
<evidence type="ECO:0000313" key="4">
    <source>
        <dbReference type="Proteomes" id="UP000194420"/>
    </source>
</evidence>
<feature type="region of interest" description="Disordered" evidence="1">
    <location>
        <begin position="41"/>
        <end position="61"/>
    </location>
</feature>
<keyword evidence="4" id="KW-1185">Reference proteome</keyword>
<keyword evidence="2" id="KW-0812">Transmembrane</keyword>
<name>A0A1Y6F2U5_9SPHN</name>
<accession>A0A1Y6F2U5</accession>
<dbReference type="AlphaFoldDB" id="A0A1Y6F2U5"/>